<dbReference type="VEuPathDB" id="TrichDB:TRFO_19914"/>
<dbReference type="SUPFAM" id="SSF53098">
    <property type="entry name" value="Ribonuclease H-like"/>
    <property type="match status" value="1"/>
</dbReference>
<evidence type="ECO:0000256" key="2">
    <source>
        <dbReference type="ARBA" id="ARBA00022801"/>
    </source>
</evidence>
<dbReference type="InterPro" id="IPR051132">
    <property type="entry name" value="3-5_Exonuclease_domain"/>
</dbReference>
<dbReference type="GeneID" id="94835793"/>
<evidence type="ECO:0000256" key="1">
    <source>
        <dbReference type="ARBA" id="ARBA00022722"/>
    </source>
</evidence>
<dbReference type="GO" id="GO:0005737">
    <property type="term" value="C:cytoplasm"/>
    <property type="evidence" value="ECO:0007669"/>
    <property type="project" value="TreeGrafter"/>
</dbReference>
<feature type="domain" description="3'-5' exonuclease" evidence="3">
    <location>
        <begin position="29"/>
        <end position="198"/>
    </location>
</feature>
<dbReference type="Gene3D" id="3.30.420.10">
    <property type="entry name" value="Ribonuclease H-like superfamily/Ribonuclease H"/>
    <property type="match status" value="1"/>
</dbReference>
<dbReference type="InterPro" id="IPR002562">
    <property type="entry name" value="3'-5'_exonuclease_dom"/>
</dbReference>
<evidence type="ECO:0000313" key="5">
    <source>
        <dbReference type="Proteomes" id="UP000179807"/>
    </source>
</evidence>
<sequence>MRELMQYTWEIGVQHFVEFFEGIKTKVILVDSYDDLTKYFEIMKKDDFLFIDFEYKPSTKSSPTNYISLYQICYSQGVVVIKQNTKKPSDQLRNFLSKESGNKFIGKGINGDLTKLKQTFGDDFSINLEDIEITRLAPKNESLNFDAMVLKYARKPAADFNDKKITLSNWAAPKLSIAQVVYASFDVVALFYCFPNFSPIRTIPFVAAPYKSCFISNSIRTIPMPKFHRPYSMKHSLLS</sequence>
<dbReference type="OrthoDB" id="1920326at2759"/>
<dbReference type="PANTHER" id="PTHR13620:SF104">
    <property type="entry name" value="EXONUCLEASE 3'-5' DOMAIN-CONTAINING PROTEIN 2"/>
    <property type="match status" value="1"/>
</dbReference>
<protein>
    <recommendedName>
        <fullName evidence="3">3'-5' exonuclease domain-containing protein</fullName>
    </recommendedName>
</protein>
<dbReference type="GO" id="GO:0005634">
    <property type="term" value="C:nucleus"/>
    <property type="evidence" value="ECO:0007669"/>
    <property type="project" value="TreeGrafter"/>
</dbReference>
<proteinExistence type="predicted"/>
<organism evidence="4 5">
    <name type="scientific">Tritrichomonas foetus</name>
    <dbReference type="NCBI Taxonomy" id="1144522"/>
    <lineage>
        <taxon>Eukaryota</taxon>
        <taxon>Metamonada</taxon>
        <taxon>Parabasalia</taxon>
        <taxon>Tritrichomonadida</taxon>
        <taxon>Tritrichomonadidae</taxon>
        <taxon>Tritrichomonas</taxon>
    </lineage>
</organism>
<keyword evidence="1" id="KW-0540">Nuclease</keyword>
<accession>A0A1J4KHC8</accession>
<dbReference type="InterPro" id="IPR012337">
    <property type="entry name" value="RNaseH-like_sf"/>
</dbReference>
<dbReference type="GO" id="GO:0006139">
    <property type="term" value="P:nucleobase-containing compound metabolic process"/>
    <property type="evidence" value="ECO:0007669"/>
    <property type="project" value="InterPro"/>
</dbReference>
<dbReference type="Proteomes" id="UP000179807">
    <property type="component" value="Unassembled WGS sequence"/>
</dbReference>
<keyword evidence="5" id="KW-1185">Reference proteome</keyword>
<keyword evidence="2" id="KW-0378">Hydrolase</keyword>
<dbReference type="EMBL" id="MLAK01000603">
    <property type="protein sequence ID" value="OHT10769.1"/>
    <property type="molecule type" value="Genomic_DNA"/>
</dbReference>
<dbReference type="Pfam" id="PF01612">
    <property type="entry name" value="DNA_pol_A_exo1"/>
    <property type="match status" value="1"/>
</dbReference>
<dbReference type="PANTHER" id="PTHR13620">
    <property type="entry name" value="3-5 EXONUCLEASE"/>
    <property type="match status" value="1"/>
</dbReference>
<gene>
    <name evidence="4" type="ORF">TRFO_19914</name>
</gene>
<evidence type="ECO:0000313" key="4">
    <source>
        <dbReference type="EMBL" id="OHT10769.1"/>
    </source>
</evidence>
<dbReference type="GO" id="GO:0008408">
    <property type="term" value="F:3'-5' exonuclease activity"/>
    <property type="evidence" value="ECO:0007669"/>
    <property type="project" value="InterPro"/>
</dbReference>
<name>A0A1J4KHC8_9EUKA</name>
<dbReference type="InterPro" id="IPR036397">
    <property type="entry name" value="RNaseH_sf"/>
</dbReference>
<dbReference type="AlphaFoldDB" id="A0A1J4KHC8"/>
<dbReference type="RefSeq" id="XP_068363905.1">
    <property type="nucleotide sequence ID" value="XM_068501089.1"/>
</dbReference>
<evidence type="ECO:0000259" key="3">
    <source>
        <dbReference type="Pfam" id="PF01612"/>
    </source>
</evidence>
<dbReference type="GO" id="GO:0003676">
    <property type="term" value="F:nucleic acid binding"/>
    <property type="evidence" value="ECO:0007669"/>
    <property type="project" value="InterPro"/>
</dbReference>
<comment type="caution">
    <text evidence="4">The sequence shown here is derived from an EMBL/GenBank/DDBJ whole genome shotgun (WGS) entry which is preliminary data.</text>
</comment>
<reference evidence="4" key="1">
    <citation type="submission" date="2016-10" db="EMBL/GenBank/DDBJ databases">
        <authorList>
            <person name="Benchimol M."/>
            <person name="Almeida L.G."/>
            <person name="Vasconcelos A.T."/>
            <person name="Perreira-Neves A."/>
            <person name="Rosa I.A."/>
            <person name="Tasca T."/>
            <person name="Bogo M.R."/>
            <person name="de Souza W."/>
        </authorList>
    </citation>
    <scope>NUCLEOTIDE SEQUENCE [LARGE SCALE GENOMIC DNA]</scope>
    <source>
        <strain evidence="4">K</strain>
    </source>
</reference>